<dbReference type="Proteomes" id="UP000198589">
    <property type="component" value="Unassembled WGS sequence"/>
</dbReference>
<dbReference type="Gene3D" id="3.40.50.10210">
    <property type="match status" value="1"/>
</dbReference>
<organism evidence="2 3">
    <name type="scientific">Blastococcus tunisiensis</name>
    <dbReference type="NCBI Taxonomy" id="1798228"/>
    <lineage>
        <taxon>Bacteria</taxon>
        <taxon>Bacillati</taxon>
        <taxon>Actinomycetota</taxon>
        <taxon>Actinomycetes</taxon>
        <taxon>Geodermatophilales</taxon>
        <taxon>Geodermatophilaceae</taxon>
        <taxon>Blastococcus</taxon>
    </lineage>
</organism>
<keyword evidence="3" id="KW-1185">Reference proteome</keyword>
<protein>
    <submittedName>
        <fullName evidence="2">Phosphoribosyltransferase</fullName>
    </submittedName>
</protein>
<evidence type="ECO:0000256" key="1">
    <source>
        <dbReference type="SAM" id="MobiDB-lite"/>
    </source>
</evidence>
<dbReference type="STRING" id="1798228.SAMN05216574_11914"/>
<keyword evidence="2" id="KW-0808">Transferase</keyword>
<dbReference type="SUPFAM" id="SSF52733">
    <property type="entry name" value="Nicotinate mononucleotide:5,6-dimethylbenzimidazole phosphoribosyltransferase (CobT)"/>
    <property type="match status" value="1"/>
</dbReference>
<sequence>MLADRWPDNDGAPPAPPSRLRAPDQPAVVGARDHADRLLTVPGSLGVLDRAVDRVVALGRGSADGGVLVLAAADHPVAAHEVSPYSSSVSRDVLDAAVHGTSLGAVAAGSVGLELRIVDAGVAGAPVPGATALRRCVRRDPAATSCTRRR</sequence>
<dbReference type="AlphaFoldDB" id="A0A1I2K367"/>
<gene>
    <name evidence="2" type="ORF">SAMN05216574_11914</name>
</gene>
<evidence type="ECO:0000313" key="3">
    <source>
        <dbReference type="Proteomes" id="UP000198589"/>
    </source>
</evidence>
<evidence type="ECO:0000313" key="2">
    <source>
        <dbReference type="EMBL" id="SFF60778.1"/>
    </source>
</evidence>
<reference evidence="3" key="1">
    <citation type="submission" date="2016-10" db="EMBL/GenBank/DDBJ databases">
        <authorList>
            <person name="Varghese N."/>
            <person name="Submissions S."/>
        </authorList>
    </citation>
    <scope>NUCLEOTIDE SEQUENCE [LARGE SCALE GENOMIC DNA]</scope>
    <source>
        <strain evidence="3">DSM 46838</strain>
    </source>
</reference>
<dbReference type="EMBL" id="FOND01000019">
    <property type="protein sequence ID" value="SFF60778.1"/>
    <property type="molecule type" value="Genomic_DNA"/>
</dbReference>
<dbReference type="Pfam" id="PF02277">
    <property type="entry name" value="DBI_PRT"/>
    <property type="match status" value="1"/>
</dbReference>
<name>A0A1I2K367_9ACTN</name>
<dbReference type="GO" id="GO:0008939">
    <property type="term" value="F:nicotinate-nucleotide-dimethylbenzimidazole phosphoribosyltransferase activity"/>
    <property type="evidence" value="ECO:0007669"/>
    <property type="project" value="InterPro"/>
</dbReference>
<dbReference type="InterPro" id="IPR036087">
    <property type="entry name" value="Nict_dMeBzImd_PRibTrfase_sf"/>
</dbReference>
<keyword evidence="2" id="KW-0328">Glycosyltransferase</keyword>
<accession>A0A1I2K367</accession>
<feature type="region of interest" description="Disordered" evidence="1">
    <location>
        <begin position="1"/>
        <end position="27"/>
    </location>
</feature>
<dbReference type="InterPro" id="IPR003200">
    <property type="entry name" value="Nict_dMeBzImd_PRibTrfase"/>
</dbReference>
<proteinExistence type="predicted"/>